<reference evidence="2 3" key="1">
    <citation type="submission" date="2018-11" db="EMBL/GenBank/DDBJ databases">
        <title>Genomes From Bacteria Associated with the Canine Oral Cavity: a Test Case for Automated Genome-Based Taxonomic Assignment.</title>
        <authorList>
            <person name="Coil D.A."/>
            <person name="Jospin G."/>
            <person name="Darling A.E."/>
            <person name="Wallis C."/>
            <person name="Davis I.J."/>
            <person name="Harris S."/>
            <person name="Eisen J.A."/>
            <person name="Holcombe L.J."/>
            <person name="O'Flynn C."/>
        </authorList>
    </citation>
    <scope>NUCLEOTIDE SEQUENCE [LARGE SCALE GENOMIC DNA]</scope>
    <source>
        <strain evidence="2 3">OH770</strain>
    </source>
</reference>
<keyword evidence="3" id="KW-1185">Reference proteome</keyword>
<feature type="transmembrane region" description="Helical" evidence="1">
    <location>
        <begin position="12"/>
        <end position="32"/>
    </location>
</feature>
<keyword evidence="1" id="KW-1133">Transmembrane helix</keyword>
<sequence>MKGTVMTPLGVLGWVLAVLGVLAVLALVFINVRAQRLNRTIGSFSSALQVGDDGKWYAGVGQYGAETLTWYRLVSMSNRPYFVLARRTLELSPARPHGTVDGMLEVTITSGDEQWDLAVDPQTFNGLVSWVESGAPHHTAF</sequence>
<comment type="caution">
    <text evidence="2">The sequence shown here is derived from an EMBL/GenBank/DDBJ whole genome shotgun (WGS) entry which is preliminary data.</text>
</comment>
<protein>
    <submittedName>
        <fullName evidence="2">DUF2550 family protein</fullName>
    </submittedName>
</protein>
<gene>
    <name evidence="2" type="ORF">EII11_08385</name>
</gene>
<name>A0A3P1SCL3_9ACTO</name>
<dbReference type="Pfam" id="PF10739">
    <property type="entry name" value="DUF2550"/>
    <property type="match status" value="1"/>
</dbReference>
<keyword evidence="1" id="KW-0472">Membrane</keyword>
<accession>A0A3P1SCL3</accession>
<evidence type="ECO:0000313" key="3">
    <source>
        <dbReference type="Proteomes" id="UP000280444"/>
    </source>
</evidence>
<organism evidence="2 3">
    <name type="scientific">Schaalia canis</name>
    <dbReference type="NCBI Taxonomy" id="100469"/>
    <lineage>
        <taxon>Bacteria</taxon>
        <taxon>Bacillati</taxon>
        <taxon>Actinomycetota</taxon>
        <taxon>Actinomycetes</taxon>
        <taxon>Actinomycetales</taxon>
        <taxon>Actinomycetaceae</taxon>
        <taxon>Schaalia</taxon>
    </lineage>
</organism>
<evidence type="ECO:0000313" key="2">
    <source>
        <dbReference type="EMBL" id="RRC94878.1"/>
    </source>
</evidence>
<dbReference type="EMBL" id="RQZF01000009">
    <property type="protein sequence ID" value="RRC94878.1"/>
    <property type="molecule type" value="Genomic_DNA"/>
</dbReference>
<keyword evidence="1" id="KW-0812">Transmembrane</keyword>
<dbReference type="InterPro" id="IPR019675">
    <property type="entry name" value="DUF2550"/>
</dbReference>
<dbReference type="Proteomes" id="UP000280444">
    <property type="component" value="Unassembled WGS sequence"/>
</dbReference>
<dbReference type="OrthoDB" id="3267160at2"/>
<evidence type="ECO:0000256" key="1">
    <source>
        <dbReference type="SAM" id="Phobius"/>
    </source>
</evidence>
<proteinExistence type="predicted"/>
<dbReference type="AlphaFoldDB" id="A0A3P1SCL3"/>